<gene>
    <name evidence="1" type="ORF">EVAR_44637_1</name>
</gene>
<sequence length="90" mass="9871">MTASRGPVADREPRPCPACLYRKDGTARDIYGLVMKYTGNSGVATLVIFGCYSNASWPDSLPDAELMRLEMVLKSESALKWELESLPGES</sequence>
<dbReference type="Proteomes" id="UP000299102">
    <property type="component" value="Unassembled WGS sequence"/>
</dbReference>
<protein>
    <submittedName>
        <fullName evidence="1">Uncharacterized protein</fullName>
    </submittedName>
</protein>
<name>A0A4C1ZPE5_EUMVA</name>
<evidence type="ECO:0000313" key="1">
    <source>
        <dbReference type="EMBL" id="GBP89760.1"/>
    </source>
</evidence>
<comment type="caution">
    <text evidence="1">The sequence shown here is derived from an EMBL/GenBank/DDBJ whole genome shotgun (WGS) entry which is preliminary data.</text>
</comment>
<proteinExistence type="predicted"/>
<dbReference type="EMBL" id="BGZK01002027">
    <property type="protein sequence ID" value="GBP89760.1"/>
    <property type="molecule type" value="Genomic_DNA"/>
</dbReference>
<reference evidence="1 2" key="1">
    <citation type="journal article" date="2019" name="Commun. Biol.">
        <title>The bagworm genome reveals a unique fibroin gene that provides high tensile strength.</title>
        <authorList>
            <person name="Kono N."/>
            <person name="Nakamura H."/>
            <person name="Ohtoshi R."/>
            <person name="Tomita M."/>
            <person name="Numata K."/>
            <person name="Arakawa K."/>
        </authorList>
    </citation>
    <scope>NUCLEOTIDE SEQUENCE [LARGE SCALE GENOMIC DNA]</scope>
</reference>
<accession>A0A4C1ZPE5</accession>
<evidence type="ECO:0000313" key="2">
    <source>
        <dbReference type="Proteomes" id="UP000299102"/>
    </source>
</evidence>
<organism evidence="1 2">
    <name type="scientific">Eumeta variegata</name>
    <name type="common">Bagworm moth</name>
    <name type="synonym">Eumeta japonica</name>
    <dbReference type="NCBI Taxonomy" id="151549"/>
    <lineage>
        <taxon>Eukaryota</taxon>
        <taxon>Metazoa</taxon>
        <taxon>Ecdysozoa</taxon>
        <taxon>Arthropoda</taxon>
        <taxon>Hexapoda</taxon>
        <taxon>Insecta</taxon>
        <taxon>Pterygota</taxon>
        <taxon>Neoptera</taxon>
        <taxon>Endopterygota</taxon>
        <taxon>Lepidoptera</taxon>
        <taxon>Glossata</taxon>
        <taxon>Ditrysia</taxon>
        <taxon>Tineoidea</taxon>
        <taxon>Psychidae</taxon>
        <taxon>Oiketicinae</taxon>
        <taxon>Eumeta</taxon>
    </lineage>
</organism>
<keyword evidence="2" id="KW-1185">Reference proteome</keyword>
<dbReference type="AlphaFoldDB" id="A0A4C1ZPE5"/>